<comment type="caution">
    <text evidence="4">The sequence shown here is derived from an EMBL/GenBank/DDBJ whole genome shotgun (WGS) entry which is preliminary data.</text>
</comment>
<dbReference type="SMART" id="SM00382">
    <property type="entry name" value="AAA"/>
    <property type="match status" value="1"/>
</dbReference>
<dbReference type="InterPro" id="IPR050334">
    <property type="entry name" value="Molybdenum_import_ModC"/>
</dbReference>
<dbReference type="InterPro" id="IPR003439">
    <property type="entry name" value="ABC_transporter-like_ATP-bd"/>
</dbReference>
<dbReference type="InterPro" id="IPR003593">
    <property type="entry name" value="AAA+_ATPase"/>
</dbReference>
<dbReference type="GO" id="GO:0016887">
    <property type="term" value="F:ATP hydrolysis activity"/>
    <property type="evidence" value="ECO:0007669"/>
    <property type="project" value="InterPro"/>
</dbReference>
<evidence type="ECO:0000256" key="1">
    <source>
        <dbReference type="ARBA" id="ARBA00022741"/>
    </source>
</evidence>
<dbReference type="SUPFAM" id="SSF52540">
    <property type="entry name" value="P-loop containing nucleoside triphosphate hydrolases"/>
    <property type="match status" value="1"/>
</dbReference>
<name>A0A367FUN9_9ACTN</name>
<organism evidence="4 5">
    <name type="scientific">Sphaerisporangium album</name>
    <dbReference type="NCBI Taxonomy" id="509200"/>
    <lineage>
        <taxon>Bacteria</taxon>
        <taxon>Bacillati</taxon>
        <taxon>Actinomycetota</taxon>
        <taxon>Actinomycetes</taxon>
        <taxon>Streptosporangiales</taxon>
        <taxon>Streptosporangiaceae</taxon>
        <taxon>Sphaerisporangium</taxon>
    </lineage>
</organism>
<evidence type="ECO:0000313" key="4">
    <source>
        <dbReference type="EMBL" id="RCG33315.1"/>
    </source>
</evidence>
<dbReference type="GO" id="GO:0005524">
    <property type="term" value="F:ATP binding"/>
    <property type="evidence" value="ECO:0007669"/>
    <property type="project" value="UniProtKB-KW"/>
</dbReference>
<dbReference type="InterPro" id="IPR027417">
    <property type="entry name" value="P-loop_NTPase"/>
</dbReference>
<sequence>MSLENGLDGATGAAVDMAGVSVRVVGRTLLAEVDWRVEFGEHWVILGRNGAGKTTMLSVAAAVRHPSSGAASVLGHRLGRVDLRELRRHIGLVAASQRLVDEALMEEEGLTAHTVVLTGHTGSSAPLWDRYGPREHEKAHALLADLGCKDLADRPFAVCSQGERGRVRIARALMADPAILMLDEPFAGLDLPAREDLITAIEDLAHGRPALTTVLVTHHLEEVPSTTTHALLVSDARVLAAGPVHDVLTSENLSRCFGRPLTLHHVDGRWYVRAARRVTGV</sequence>
<gene>
    <name evidence="4" type="ORF">DQ384_02560</name>
</gene>
<dbReference type="PROSITE" id="PS50893">
    <property type="entry name" value="ABC_TRANSPORTER_2"/>
    <property type="match status" value="1"/>
</dbReference>
<dbReference type="Pfam" id="PF00005">
    <property type="entry name" value="ABC_tran"/>
    <property type="match status" value="1"/>
</dbReference>
<feature type="domain" description="ABC transporter" evidence="3">
    <location>
        <begin position="15"/>
        <end position="260"/>
    </location>
</feature>
<protein>
    <submittedName>
        <fullName evidence="4">ATP-binding cassette domain-containing protein</fullName>
    </submittedName>
</protein>
<keyword evidence="1" id="KW-0547">Nucleotide-binding</keyword>
<dbReference type="PANTHER" id="PTHR43514:SF4">
    <property type="entry name" value="ABC TRANSPORTER I FAMILY MEMBER 10"/>
    <property type="match status" value="1"/>
</dbReference>
<dbReference type="Proteomes" id="UP000253094">
    <property type="component" value="Unassembled WGS sequence"/>
</dbReference>
<evidence type="ECO:0000259" key="3">
    <source>
        <dbReference type="PROSITE" id="PS50893"/>
    </source>
</evidence>
<dbReference type="RefSeq" id="WP_114026979.1">
    <property type="nucleotide sequence ID" value="NZ_QOIL01000001.1"/>
</dbReference>
<evidence type="ECO:0000256" key="2">
    <source>
        <dbReference type="ARBA" id="ARBA00022840"/>
    </source>
</evidence>
<reference evidence="4 5" key="1">
    <citation type="submission" date="2018-06" db="EMBL/GenBank/DDBJ databases">
        <title>Sphaerisporangium craniellae sp. nov., isolated from a marine sponge in the South China Sea.</title>
        <authorList>
            <person name="Li L."/>
        </authorList>
    </citation>
    <scope>NUCLEOTIDE SEQUENCE [LARGE SCALE GENOMIC DNA]</scope>
    <source>
        <strain evidence="4 5">CCTCC AA 208026</strain>
    </source>
</reference>
<accession>A0A367FUN9</accession>
<dbReference type="PANTHER" id="PTHR43514">
    <property type="entry name" value="ABC TRANSPORTER I FAMILY MEMBER 10"/>
    <property type="match status" value="1"/>
</dbReference>
<keyword evidence="5" id="KW-1185">Reference proteome</keyword>
<proteinExistence type="predicted"/>
<evidence type="ECO:0000313" key="5">
    <source>
        <dbReference type="Proteomes" id="UP000253094"/>
    </source>
</evidence>
<dbReference type="OrthoDB" id="9789994at2"/>
<dbReference type="AlphaFoldDB" id="A0A367FUN9"/>
<dbReference type="Gene3D" id="3.40.50.300">
    <property type="entry name" value="P-loop containing nucleotide triphosphate hydrolases"/>
    <property type="match status" value="1"/>
</dbReference>
<dbReference type="EMBL" id="QOIL01000001">
    <property type="protein sequence ID" value="RCG33315.1"/>
    <property type="molecule type" value="Genomic_DNA"/>
</dbReference>
<keyword evidence="2 4" id="KW-0067">ATP-binding</keyword>